<evidence type="ECO:0000313" key="4">
    <source>
        <dbReference type="EMBL" id="CAK9179634.1"/>
    </source>
</evidence>
<name>A0ABC8SN05_9AQUA</name>
<gene>
    <name evidence="3" type="ORF">ILEXP_LOCUS26913</name>
    <name evidence="4" type="ORF">ILEXP_LOCUS49577</name>
</gene>
<dbReference type="Proteomes" id="UP001642360">
    <property type="component" value="Unassembled WGS sequence"/>
</dbReference>
<organism evidence="3 5">
    <name type="scientific">Ilex paraguariensis</name>
    <name type="common">yerba mate</name>
    <dbReference type="NCBI Taxonomy" id="185542"/>
    <lineage>
        <taxon>Eukaryota</taxon>
        <taxon>Viridiplantae</taxon>
        <taxon>Streptophyta</taxon>
        <taxon>Embryophyta</taxon>
        <taxon>Tracheophyta</taxon>
        <taxon>Spermatophyta</taxon>
        <taxon>Magnoliopsida</taxon>
        <taxon>eudicotyledons</taxon>
        <taxon>Gunneridae</taxon>
        <taxon>Pentapetalae</taxon>
        <taxon>asterids</taxon>
        <taxon>campanulids</taxon>
        <taxon>Aquifoliales</taxon>
        <taxon>Aquifoliaceae</taxon>
        <taxon>Ilex</taxon>
    </lineage>
</organism>
<reference evidence="3 5" key="1">
    <citation type="submission" date="2024-02" db="EMBL/GenBank/DDBJ databases">
        <authorList>
            <person name="Vignale AGUSTIN F."/>
            <person name="Sosa J E."/>
            <person name="Modenutti C."/>
        </authorList>
    </citation>
    <scope>NUCLEOTIDE SEQUENCE [LARGE SCALE GENOMIC DNA]</scope>
</reference>
<evidence type="ECO:0000256" key="2">
    <source>
        <dbReference type="SAM" id="MobiDB-lite"/>
    </source>
</evidence>
<dbReference type="AlphaFoldDB" id="A0ABC8SN05"/>
<feature type="compositionally biased region" description="Low complexity" evidence="2">
    <location>
        <begin position="1"/>
        <end position="13"/>
    </location>
</feature>
<keyword evidence="1" id="KW-0732">Signal</keyword>
<evidence type="ECO:0000313" key="5">
    <source>
        <dbReference type="Proteomes" id="UP001642360"/>
    </source>
</evidence>
<dbReference type="PANTHER" id="PTHR30222:SF17">
    <property type="entry name" value="SPERMIDINE_PUTRESCINE-BINDING PERIPLASMIC PROTEIN"/>
    <property type="match status" value="1"/>
</dbReference>
<comment type="caution">
    <text evidence="3">The sequence shown here is derived from an EMBL/GenBank/DDBJ whole genome shotgun (WGS) entry which is preliminary data.</text>
</comment>
<proteinExistence type="predicted"/>
<evidence type="ECO:0000313" key="3">
    <source>
        <dbReference type="EMBL" id="CAK9158297.1"/>
    </source>
</evidence>
<protein>
    <submittedName>
        <fullName evidence="3">Uncharacterized protein</fullName>
    </submittedName>
</protein>
<dbReference type="PANTHER" id="PTHR30222">
    <property type="entry name" value="SPERMIDINE/PUTRESCINE-BINDING PERIPLASMIC PROTEIN"/>
    <property type="match status" value="1"/>
</dbReference>
<accession>A0ABC8SN05</accession>
<keyword evidence="5" id="KW-1185">Reference proteome</keyword>
<feature type="region of interest" description="Disordered" evidence="2">
    <location>
        <begin position="1"/>
        <end position="27"/>
    </location>
</feature>
<dbReference type="EMBL" id="CAUOFW020007558">
    <property type="protein sequence ID" value="CAK9179634.1"/>
    <property type="molecule type" value="Genomic_DNA"/>
</dbReference>
<dbReference type="EMBL" id="CAUOFW020003153">
    <property type="protein sequence ID" value="CAK9158297.1"/>
    <property type="molecule type" value="Genomic_DNA"/>
</dbReference>
<evidence type="ECO:0000256" key="1">
    <source>
        <dbReference type="ARBA" id="ARBA00022729"/>
    </source>
</evidence>
<sequence length="265" mass="29762">MSLRSSPSLSNPSIYLANPNPKPSNPLIPTHDPQLTRLRIPRLSLRVSIISDGRNSCSLSSEAQPHTLKLTPYLVYHLVTPTVFFFSLGICAFSAAATTQISPVNVVNCETVIEEKSAPENVDVGKSENVESIEDKEMIAEFEKWKSKTYALTVPLRIVALRGSVPPLWVKDFTRSQGRRARLRPEFRGSLEDIFSELCKKGNINWRSALAADIITLGDSWLNFAISKSLIEPIPGVENQDWFRDLSDKWKVRNKDVSVYFLIFA</sequence>